<sequence>MENVSIDQIMNDLQESFRPLMDKYDIDDIGTFEEEGQDQHYYVGYTVRKDGRVYMVHMPFTKNADGQLSLARQEWTVETDDPTDEDLGGFPTIDAVFEHLFK</sequence>
<evidence type="ECO:0000313" key="3">
    <source>
        <dbReference type="Proteomes" id="UP000198694"/>
    </source>
</evidence>
<reference evidence="2 3" key="1">
    <citation type="submission" date="2016-10" db="EMBL/GenBank/DDBJ databases">
        <authorList>
            <person name="de Groot N.N."/>
        </authorList>
    </citation>
    <scope>NUCLEOTIDE SEQUENCE [LARGE SCALE GENOMIC DNA]</scope>
    <source>
        <strain evidence="2 3">CGMCC 1.6502</strain>
    </source>
</reference>
<feature type="domain" description="GK1464-like" evidence="1">
    <location>
        <begin position="4"/>
        <end position="100"/>
    </location>
</feature>
<dbReference type="Proteomes" id="UP000198694">
    <property type="component" value="Unassembled WGS sequence"/>
</dbReference>
<dbReference type="STRING" id="407036.SAMN05216243_1369"/>
<keyword evidence="3" id="KW-1185">Reference proteome</keyword>
<dbReference type="InterPro" id="IPR028990">
    <property type="entry name" value="GK1464-like"/>
</dbReference>
<dbReference type="Gene3D" id="3.30.70.1480">
    <property type="entry name" value="GK1464-like"/>
    <property type="match status" value="1"/>
</dbReference>
<dbReference type="SUPFAM" id="SSF143579">
    <property type="entry name" value="GK1464-like"/>
    <property type="match status" value="1"/>
</dbReference>
<evidence type="ECO:0000313" key="2">
    <source>
        <dbReference type="EMBL" id="SDJ97006.1"/>
    </source>
</evidence>
<evidence type="ECO:0000259" key="1">
    <source>
        <dbReference type="Pfam" id="PF18681"/>
    </source>
</evidence>
<dbReference type="InterPro" id="IPR040915">
    <property type="entry name" value="GK1464-like_dom"/>
</dbReference>
<dbReference type="RefSeq" id="WP_093212419.1">
    <property type="nucleotide sequence ID" value="NZ_FNFL01000002.1"/>
</dbReference>
<protein>
    <recommendedName>
        <fullName evidence="1">GK1464-like domain-containing protein</fullName>
    </recommendedName>
</protein>
<dbReference type="EMBL" id="FNFL01000002">
    <property type="protein sequence ID" value="SDJ97006.1"/>
    <property type="molecule type" value="Genomic_DNA"/>
</dbReference>
<dbReference type="AlphaFoldDB" id="A0A1G8Y2J0"/>
<organism evidence="2 3">
    <name type="scientific">Sediminibacillus albus</name>
    <dbReference type="NCBI Taxonomy" id="407036"/>
    <lineage>
        <taxon>Bacteria</taxon>
        <taxon>Bacillati</taxon>
        <taxon>Bacillota</taxon>
        <taxon>Bacilli</taxon>
        <taxon>Bacillales</taxon>
        <taxon>Bacillaceae</taxon>
        <taxon>Sediminibacillus</taxon>
    </lineage>
</organism>
<dbReference type="OrthoDB" id="2968163at2"/>
<proteinExistence type="predicted"/>
<gene>
    <name evidence="2" type="ORF">SAMN05216243_1369</name>
</gene>
<accession>A0A1G8Y2J0</accession>
<dbReference type="Pfam" id="PF18681">
    <property type="entry name" value="DUF5634"/>
    <property type="match status" value="1"/>
</dbReference>
<name>A0A1G8Y2J0_9BACI</name>